<dbReference type="GO" id="GO:0019058">
    <property type="term" value="P:viral life cycle"/>
    <property type="evidence" value="ECO:0007669"/>
    <property type="project" value="InterPro"/>
</dbReference>
<gene>
    <name evidence="1" type="ORF">MM415A00396_0003</name>
    <name evidence="2" type="ORF">TM448B00641_0022</name>
</gene>
<sequence length="76" mass="8516">MAYTRDQLQAVEAAIVALAQGERVVEVRFGPNDSTRYATAELPQLIALRDQIKAEVALAENGRRPRGFRLNHRRGL</sequence>
<dbReference type="EMBL" id="MT142491">
    <property type="protein sequence ID" value="QJA82567.1"/>
    <property type="molecule type" value="Genomic_DNA"/>
</dbReference>
<organism evidence="1">
    <name type="scientific">viral metagenome</name>
    <dbReference type="NCBI Taxonomy" id="1070528"/>
    <lineage>
        <taxon>unclassified sequences</taxon>
        <taxon>metagenomes</taxon>
        <taxon>organismal metagenomes</taxon>
    </lineage>
</organism>
<proteinExistence type="predicted"/>
<evidence type="ECO:0000313" key="2">
    <source>
        <dbReference type="EMBL" id="QJH96155.1"/>
    </source>
</evidence>
<dbReference type="AlphaFoldDB" id="A0A6M3KKS0"/>
<protein>
    <submittedName>
        <fullName evidence="1">Putative structural protein</fullName>
    </submittedName>
</protein>
<evidence type="ECO:0000313" key="1">
    <source>
        <dbReference type="EMBL" id="QJA82567.1"/>
    </source>
</evidence>
<dbReference type="InterPro" id="IPR036626">
    <property type="entry name" value="GpW_sf"/>
</dbReference>
<reference evidence="1" key="1">
    <citation type="submission" date="2020-03" db="EMBL/GenBank/DDBJ databases">
        <title>The deep terrestrial virosphere.</title>
        <authorList>
            <person name="Holmfeldt K."/>
            <person name="Nilsson E."/>
            <person name="Simone D."/>
            <person name="Lopez-Fernandez M."/>
            <person name="Wu X."/>
            <person name="de Brujin I."/>
            <person name="Lundin D."/>
            <person name="Andersson A."/>
            <person name="Bertilsson S."/>
            <person name="Dopson M."/>
        </authorList>
    </citation>
    <scope>NUCLEOTIDE SEQUENCE</scope>
    <source>
        <strain evidence="1">MM415A00396</strain>
        <strain evidence="2">TM448B00641</strain>
    </source>
</reference>
<accession>A0A6M3KKS0</accession>
<dbReference type="Gene3D" id="3.30.1580.10">
    <property type="entry name" value="Head-to-tail joining protein W"/>
    <property type="match status" value="1"/>
</dbReference>
<name>A0A6M3KKS0_9ZZZZ</name>
<dbReference type="EMBL" id="MT144641">
    <property type="protein sequence ID" value="QJH96155.1"/>
    <property type="molecule type" value="Genomic_DNA"/>
</dbReference>